<reference evidence="2 3" key="1">
    <citation type="submission" date="2021-02" db="EMBL/GenBank/DDBJ databases">
        <title>Complete genome of Desulfoluna sp. strain ASN36.</title>
        <authorList>
            <person name="Takahashi A."/>
            <person name="Kojima H."/>
            <person name="Fukui M."/>
        </authorList>
    </citation>
    <scope>NUCLEOTIDE SEQUENCE [LARGE SCALE GENOMIC DNA]</scope>
    <source>
        <strain evidence="2 3">ASN36</strain>
    </source>
</reference>
<dbReference type="Pfam" id="PF13669">
    <property type="entry name" value="Glyoxalase_4"/>
    <property type="match status" value="1"/>
</dbReference>
<name>A0ABM7PF12_9BACT</name>
<dbReference type="InterPro" id="IPR037523">
    <property type="entry name" value="VOC_core"/>
</dbReference>
<protein>
    <recommendedName>
        <fullName evidence="1">VOC domain-containing protein</fullName>
    </recommendedName>
</protein>
<accession>A0ABM7PF12</accession>
<dbReference type="InterPro" id="IPR029068">
    <property type="entry name" value="Glyas_Bleomycin-R_OHBP_Dase"/>
</dbReference>
<evidence type="ECO:0000259" key="1">
    <source>
        <dbReference type="PROSITE" id="PS51819"/>
    </source>
</evidence>
<dbReference type="SUPFAM" id="SSF54593">
    <property type="entry name" value="Glyoxalase/Bleomycin resistance protein/Dihydroxybiphenyl dioxygenase"/>
    <property type="match status" value="1"/>
</dbReference>
<dbReference type="Gene3D" id="3.10.180.10">
    <property type="entry name" value="2,3-Dihydroxybiphenyl 1,2-Dioxygenase, domain 1"/>
    <property type="match status" value="1"/>
</dbReference>
<sequence>MDAKLKIATAYAGGVQLELIEVVSGRSYYSDMLDTHEGLHHLGFMVNDLEKRLEVCKAQGIKVLQRGRIKMKLVTVDYAYLDTRAQGGIIFELIQTRIGPFKVKMNRFNHLFSAWTGLQ</sequence>
<proteinExistence type="predicted"/>
<organism evidence="2 3">
    <name type="scientific">Desulfoluna limicola</name>
    <dbReference type="NCBI Taxonomy" id="2810562"/>
    <lineage>
        <taxon>Bacteria</taxon>
        <taxon>Pseudomonadati</taxon>
        <taxon>Thermodesulfobacteriota</taxon>
        <taxon>Desulfobacteria</taxon>
        <taxon>Desulfobacterales</taxon>
        <taxon>Desulfolunaceae</taxon>
        <taxon>Desulfoluna</taxon>
    </lineage>
</organism>
<dbReference type="PROSITE" id="PS51819">
    <property type="entry name" value="VOC"/>
    <property type="match status" value="1"/>
</dbReference>
<evidence type="ECO:0000313" key="3">
    <source>
        <dbReference type="Proteomes" id="UP001320148"/>
    </source>
</evidence>
<gene>
    <name evidence="2" type="ORF">DSLASN_13890</name>
</gene>
<evidence type="ECO:0000313" key="2">
    <source>
        <dbReference type="EMBL" id="BCS95757.1"/>
    </source>
</evidence>
<dbReference type="RefSeq" id="WP_236892085.1">
    <property type="nucleotide sequence ID" value="NZ_AP024488.1"/>
</dbReference>
<dbReference type="EMBL" id="AP024488">
    <property type="protein sequence ID" value="BCS95757.1"/>
    <property type="molecule type" value="Genomic_DNA"/>
</dbReference>
<keyword evidence="3" id="KW-1185">Reference proteome</keyword>
<dbReference type="Proteomes" id="UP001320148">
    <property type="component" value="Chromosome"/>
</dbReference>
<feature type="domain" description="VOC" evidence="1">
    <location>
        <begin position="1"/>
        <end position="96"/>
    </location>
</feature>